<dbReference type="RefSeq" id="WP_328986947.1">
    <property type="nucleotide sequence ID" value="NZ_CP121472.1"/>
</dbReference>
<protein>
    <recommendedName>
        <fullName evidence="3">DUF4829 domain-containing protein</fullName>
    </recommendedName>
</protein>
<evidence type="ECO:0008006" key="3">
    <source>
        <dbReference type="Google" id="ProtNLM"/>
    </source>
</evidence>
<organism evidence="1 2">
    <name type="scientific">Thiorhodovibrio winogradskyi</name>
    <dbReference type="NCBI Taxonomy" id="77007"/>
    <lineage>
        <taxon>Bacteria</taxon>
        <taxon>Pseudomonadati</taxon>
        <taxon>Pseudomonadota</taxon>
        <taxon>Gammaproteobacteria</taxon>
        <taxon>Chromatiales</taxon>
        <taxon>Chromatiaceae</taxon>
        <taxon>Thiorhodovibrio</taxon>
    </lineage>
</organism>
<evidence type="ECO:0000313" key="2">
    <source>
        <dbReference type="Proteomes" id="UP001432180"/>
    </source>
</evidence>
<sequence length="152" mass="17739">MKWLVTGLVVVLLIAFLVFFIRSRGGEMVMLADLDKQIVQPYIAMVAADEYDRAYDLLSEDYRKEVPLETFSAGHEKRQQEKGVISANELIRDSVIYNLFSTKREVRLKYVLYYGDNRETGWIILQEEDTDQFAIDGTYYESVGDSLDFRLW</sequence>
<dbReference type="EMBL" id="CP121472">
    <property type="protein sequence ID" value="WPL16400.1"/>
    <property type="molecule type" value="Genomic_DNA"/>
</dbReference>
<keyword evidence="2" id="KW-1185">Reference proteome</keyword>
<reference evidence="1 2" key="1">
    <citation type="journal article" date="2023" name="Microorganisms">
        <title>Thiorhodovibrio frisius and Trv. litoralis spp. nov., Two Novel Members from a Clade of Fastidious Purple Sulfur Bacteria That Exhibit Unique Red-Shifted Light-Harvesting Capabilities.</title>
        <authorList>
            <person name="Methner A."/>
            <person name="Kuzyk S.B."/>
            <person name="Petersen J."/>
            <person name="Bauer S."/>
            <person name="Brinkmann H."/>
            <person name="Sichau K."/>
            <person name="Wanner G."/>
            <person name="Wolf J."/>
            <person name="Neumann-Schaal M."/>
            <person name="Henke P."/>
            <person name="Tank M."/>
            <person name="Sproer C."/>
            <person name="Bunk B."/>
            <person name="Overmann J."/>
        </authorList>
    </citation>
    <scope>NUCLEOTIDE SEQUENCE [LARGE SCALE GENOMIC DNA]</scope>
    <source>
        <strain evidence="1 2">DSM 6702</strain>
    </source>
</reference>
<accession>A0ABZ0S5U6</accession>
<proteinExistence type="predicted"/>
<gene>
    <name evidence="1" type="ORF">Thiowin_01354</name>
</gene>
<dbReference type="Proteomes" id="UP001432180">
    <property type="component" value="Chromosome"/>
</dbReference>
<evidence type="ECO:0000313" key="1">
    <source>
        <dbReference type="EMBL" id="WPL16400.1"/>
    </source>
</evidence>
<name>A0ABZ0S5U6_9GAMM</name>